<reference evidence="1 2" key="1">
    <citation type="submission" date="2016-10" db="EMBL/GenBank/DDBJ databases">
        <authorList>
            <person name="de Groot N.N."/>
        </authorList>
    </citation>
    <scope>NUCLEOTIDE SEQUENCE [LARGE SCALE GENOMIC DNA]</scope>
    <source>
        <strain evidence="1 2">S137</strain>
    </source>
</reference>
<dbReference type="RefSeq" id="WP_074573270.1">
    <property type="nucleotide sequence ID" value="NZ_FNJQ01000035.1"/>
</dbReference>
<proteinExistence type="predicted"/>
<protein>
    <submittedName>
        <fullName evidence="1">Uncharacterized protein</fullName>
    </submittedName>
</protein>
<evidence type="ECO:0000313" key="1">
    <source>
        <dbReference type="EMBL" id="SDP67524.1"/>
    </source>
</evidence>
<sequence>MKVQICSQWMEEVFIPVRVKQFTKAAKLMGHRDFKAYAGGQDMVDLVQMGRKSAERQVVAEWLDSRGIDGVTAGVA</sequence>
<accession>A0A1H0UMY2</accession>
<name>A0A1H0UMY2_SELRU</name>
<dbReference type="OrthoDB" id="1666585at2"/>
<dbReference type="Proteomes" id="UP000182412">
    <property type="component" value="Unassembled WGS sequence"/>
</dbReference>
<dbReference type="AlphaFoldDB" id="A0A1H0UMY2"/>
<evidence type="ECO:0000313" key="2">
    <source>
        <dbReference type="Proteomes" id="UP000182412"/>
    </source>
</evidence>
<dbReference type="EMBL" id="FNJQ01000035">
    <property type="protein sequence ID" value="SDP67524.1"/>
    <property type="molecule type" value="Genomic_DNA"/>
</dbReference>
<gene>
    <name evidence="1" type="ORF">SAMN05216366_13524</name>
</gene>
<organism evidence="1 2">
    <name type="scientific">Selenomonas ruminantium</name>
    <dbReference type="NCBI Taxonomy" id="971"/>
    <lineage>
        <taxon>Bacteria</taxon>
        <taxon>Bacillati</taxon>
        <taxon>Bacillota</taxon>
        <taxon>Negativicutes</taxon>
        <taxon>Selenomonadales</taxon>
        <taxon>Selenomonadaceae</taxon>
        <taxon>Selenomonas</taxon>
    </lineage>
</organism>